<dbReference type="InterPro" id="IPR004107">
    <property type="entry name" value="Integrase_SAM-like_N"/>
</dbReference>
<evidence type="ECO:0000313" key="6">
    <source>
        <dbReference type="EMBL" id="CAW95231.1"/>
    </source>
</evidence>
<protein>
    <submittedName>
        <fullName evidence="6">Putative integrase</fullName>
    </submittedName>
</protein>
<dbReference type="Pfam" id="PF14657">
    <property type="entry name" value="Arm-DNA-bind_4"/>
    <property type="match status" value="1"/>
</dbReference>
<dbReference type="AlphaFoldDB" id="C0M902"/>
<dbReference type="InterPro" id="IPR011010">
    <property type="entry name" value="DNA_brk_join_enz"/>
</dbReference>
<keyword evidence="2" id="KW-0229">DNA integration</keyword>
<dbReference type="KEGG" id="seu:SEQ_1984"/>
<dbReference type="InterPro" id="IPR013762">
    <property type="entry name" value="Integrase-like_cat_sf"/>
</dbReference>
<accession>C0M902</accession>
<evidence type="ECO:0000256" key="2">
    <source>
        <dbReference type="ARBA" id="ARBA00022908"/>
    </source>
</evidence>
<dbReference type="Pfam" id="PF14659">
    <property type="entry name" value="Phage_int_SAM_3"/>
    <property type="match status" value="1"/>
</dbReference>
<comment type="similarity">
    <text evidence="1">Belongs to the 'phage' integrase family.</text>
</comment>
<dbReference type="CDD" id="cd01189">
    <property type="entry name" value="INT_ICEBs1_C_like"/>
    <property type="match status" value="1"/>
</dbReference>
<dbReference type="InterPro" id="IPR028259">
    <property type="entry name" value="AP2-like_int_N"/>
</dbReference>
<name>C0M902_STRE4</name>
<evidence type="ECO:0000256" key="3">
    <source>
        <dbReference type="ARBA" id="ARBA00023125"/>
    </source>
</evidence>
<evidence type="ECO:0000256" key="4">
    <source>
        <dbReference type="ARBA" id="ARBA00023172"/>
    </source>
</evidence>
<dbReference type="Proteomes" id="UP000001365">
    <property type="component" value="Chromosome"/>
</dbReference>
<dbReference type="GO" id="GO:0015074">
    <property type="term" value="P:DNA integration"/>
    <property type="evidence" value="ECO:0007669"/>
    <property type="project" value="UniProtKB-KW"/>
</dbReference>
<dbReference type="SUPFAM" id="SSF56349">
    <property type="entry name" value="DNA breaking-rejoining enzymes"/>
    <property type="match status" value="1"/>
</dbReference>
<evidence type="ECO:0000313" key="7">
    <source>
        <dbReference type="Proteomes" id="UP000001365"/>
    </source>
</evidence>
<dbReference type="EMBL" id="FM204883">
    <property type="protein sequence ID" value="CAW95231.1"/>
    <property type="molecule type" value="Genomic_DNA"/>
</dbReference>
<dbReference type="Gene3D" id="1.10.443.10">
    <property type="entry name" value="Intergrase catalytic core"/>
    <property type="match status" value="1"/>
</dbReference>
<dbReference type="Pfam" id="PF00589">
    <property type="entry name" value="Phage_integrase"/>
    <property type="match status" value="1"/>
</dbReference>
<dbReference type="GO" id="GO:0006310">
    <property type="term" value="P:DNA recombination"/>
    <property type="evidence" value="ECO:0007669"/>
    <property type="project" value="UniProtKB-KW"/>
</dbReference>
<dbReference type="PANTHER" id="PTHR30629">
    <property type="entry name" value="PROPHAGE INTEGRASE"/>
    <property type="match status" value="1"/>
</dbReference>
<sequence length="405" mass="47181">MSVHKYQSTKGITYFVKVYLGLNDYGKKKYYTKRGFKTRKAAKAHETAVNHQLNSGTFAHLTAQTTYTYQELYQRWYEAYKDTVETTTAAKTADLYRLHILPTFGEKKISKISPLDCQTFITDKAKSFKNMKQIKSYTSKTFEFAINMNHIERNPMSKVIMPKLKKTVSENYWTVNELHHFLTIILENEPYKHYALFRLLAYSGLRKGELYALKWEDFDSENQLLTVSKSLGRIDGHAIEKGTKNTFSVRSIYLDDETCSILNKWKQETSKEKGQLSVQPLSLDKEFMFTYCNRDGEIEPLHADYINNILKRIIRKHNLKKISPHGFRHTHATLMIEMGIDPVNTAKRLGHASSQMTLDTYSHSNLTSLKTRSQQITKVLFSTKKHLAKTSQSALKRWYNWILTF</sequence>
<dbReference type="PANTHER" id="PTHR30629:SF2">
    <property type="entry name" value="PROPHAGE INTEGRASE INTS-RELATED"/>
    <property type="match status" value="1"/>
</dbReference>
<dbReference type="InterPro" id="IPR010998">
    <property type="entry name" value="Integrase_recombinase_N"/>
</dbReference>
<dbReference type="InterPro" id="IPR050808">
    <property type="entry name" value="Phage_Integrase"/>
</dbReference>
<evidence type="ECO:0000259" key="5">
    <source>
        <dbReference type="PROSITE" id="PS51898"/>
    </source>
</evidence>
<gene>
    <name evidence="6" type="ordered locus">SEQ_1984</name>
</gene>
<proteinExistence type="inferred from homology"/>
<dbReference type="Gene3D" id="1.10.150.130">
    <property type="match status" value="1"/>
</dbReference>
<evidence type="ECO:0000256" key="1">
    <source>
        <dbReference type="ARBA" id="ARBA00008857"/>
    </source>
</evidence>
<dbReference type="PROSITE" id="PS51898">
    <property type="entry name" value="TYR_RECOMBINASE"/>
    <property type="match status" value="1"/>
</dbReference>
<dbReference type="InterPro" id="IPR002104">
    <property type="entry name" value="Integrase_catalytic"/>
</dbReference>
<organism evidence="6 7">
    <name type="scientific">Streptococcus equi subsp. equi (strain 4047)</name>
    <dbReference type="NCBI Taxonomy" id="553482"/>
    <lineage>
        <taxon>Bacteria</taxon>
        <taxon>Bacillati</taxon>
        <taxon>Bacillota</taxon>
        <taxon>Bacilli</taxon>
        <taxon>Lactobacillales</taxon>
        <taxon>Streptococcaceae</taxon>
        <taxon>Streptococcus</taxon>
    </lineage>
</organism>
<keyword evidence="4" id="KW-0233">DNA recombination</keyword>
<dbReference type="RefSeq" id="WP_012680137.1">
    <property type="nucleotide sequence ID" value="NC_012471.1"/>
</dbReference>
<dbReference type="GO" id="GO:0003677">
    <property type="term" value="F:DNA binding"/>
    <property type="evidence" value="ECO:0007669"/>
    <property type="project" value="UniProtKB-KW"/>
</dbReference>
<dbReference type="HOGENOM" id="CLU_027562_17_6_9"/>
<feature type="domain" description="Tyr recombinase" evidence="5">
    <location>
        <begin position="163"/>
        <end position="374"/>
    </location>
</feature>
<keyword evidence="3" id="KW-0238">DNA-binding</keyword>
<reference evidence="6 7" key="1">
    <citation type="journal article" date="2009" name="PLoS Pathog.">
        <title>Genomic evidence for the evolution of Streptococcus equi: host restriction, increased virulence, and genetic exchange with human pathogens.</title>
        <authorList>
            <person name="Holden M.T.G."/>
            <person name="Heather Z."/>
            <person name="Paillot R."/>
            <person name="Steward K.F."/>
            <person name="Webb K."/>
            <person name="Ainslie F."/>
            <person name="Jourdan T."/>
            <person name="Bason N.C."/>
            <person name="Holroyd N.E."/>
            <person name="Mungall K."/>
            <person name="Quail M.A."/>
            <person name="Sanders M."/>
            <person name="Simmonds M."/>
            <person name="Willey D."/>
            <person name="Brooks K."/>
            <person name="Aanensen D.M."/>
            <person name="Spratt B.G."/>
            <person name="Jolley K.A."/>
            <person name="Maiden M.C.J."/>
            <person name="Kehoe M."/>
            <person name="Chanter N."/>
            <person name="Bentley S.D."/>
            <person name="Robinson C."/>
            <person name="Maskell D.J."/>
            <person name="Parkhill J."/>
            <person name="Waller A.S."/>
        </authorList>
    </citation>
    <scope>NUCLEOTIDE SEQUENCE [LARGE SCALE GENOMIC DNA]</scope>
    <source>
        <strain evidence="6 7">4047</strain>
    </source>
</reference>